<dbReference type="EMBL" id="VBQZ03000002">
    <property type="protein sequence ID" value="MXQ79882.1"/>
    <property type="molecule type" value="Genomic_DNA"/>
</dbReference>
<dbReference type="Proteomes" id="UP000322234">
    <property type="component" value="Unassembled WGS sequence"/>
</dbReference>
<protein>
    <submittedName>
        <fullName evidence="1">Uncharacterized protein</fullName>
    </submittedName>
</protein>
<comment type="caution">
    <text evidence="1">The sequence shown here is derived from an EMBL/GenBank/DDBJ whole genome shotgun (WGS) entry which is preliminary data.</text>
</comment>
<sequence>MWACDKMILKSQKENLQKTAQSNLLGCWSPAVHSPNWQGFLVDTSTFIIGNSTGQAPLSICKGQKHGAGAGGEAADIVCFTHAFQRHLRYCPANKSYSPIFTDININDNSVQTRYKVDFREDSDKFPIEAVIAPYSKSLTRYCEKSPRFTVGDRIEGRADAVTLEASINEKR</sequence>
<gene>
    <name evidence="1" type="ORF">E5288_WYG007139</name>
</gene>
<keyword evidence="2" id="KW-1185">Reference proteome</keyword>
<organism evidence="1 2">
    <name type="scientific">Bos mutus</name>
    <name type="common">wild yak</name>
    <dbReference type="NCBI Taxonomy" id="72004"/>
    <lineage>
        <taxon>Eukaryota</taxon>
        <taxon>Metazoa</taxon>
        <taxon>Chordata</taxon>
        <taxon>Craniata</taxon>
        <taxon>Vertebrata</taxon>
        <taxon>Euteleostomi</taxon>
        <taxon>Mammalia</taxon>
        <taxon>Eutheria</taxon>
        <taxon>Laurasiatheria</taxon>
        <taxon>Artiodactyla</taxon>
        <taxon>Ruminantia</taxon>
        <taxon>Pecora</taxon>
        <taxon>Bovidae</taxon>
        <taxon>Bovinae</taxon>
        <taxon>Bos</taxon>
    </lineage>
</organism>
<evidence type="ECO:0000313" key="1">
    <source>
        <dbReference type="EMBL" id="MXQ79882.1"/>
    </source>
</evidence>
<proteinExistence type="predicted"/>
<evidence type="ECO:0000313" key="2">
    <source>
        <dbReference type="Proteomes" id="UP000322234"/>
    </source>
</evidence>
<dbReference type="AlphaFoldDB" id="A0A6B0QS47"/>
<name>A0A6B0QS47_9CETA</name>
<reference evidence="1" key="1">
    <citation type="submission" date="2019-10" db="EMBL/GenBank/DDBJ databases">
        <title>The sequence and de novo assembly of the wild yak genome.</title>
        <authorList>
            <person name="Liu Y."/>
        </authorList>
    </citation>
    <scope>NUCLEOTIDE SEQUENCE [LARGE SCALE GENOMIC DNA]</scope>
    <source>
        <strain evidence="1">WY2019</strain>
    </source>
</reference>
<accession>A0A6B0QS47</accession>